<organism evidence="13 14">
    <name type="scientific">Porphyromonas crevioricanis</name>
    <dbReference type="NCBI Taxonomy" id="393921"/>
    <lineage>
        <taxon>Bacteria</taxon>
        <taxon>Pseudomonadati</taxon>
        <taxon>Bacteroidota</taxon>
        <taxon>Bacteroidia</taxon>
        <taxon>Bacteroidales</taxon>
        <taxon>Porphyromonadaceae</taxon>
        <taxon>Porphyromonas</taxon>
    </lineage>
</organism>
<accession>A0A2X4PKZ1</accession>
<keyword evidence="7 11" id="KW-0547">Nucleotide-binding</keyword>
<evidence type="ECO:0000256" key="11">
    <source>
        <dbReference type="HAMAP-Rule" id="MF_00244"/>
    </source>
</evidence>
<dbReference type="OrthoDB" id="5295945at2"/>
<dbReference type="AlphaFoldDB" id="A0A2X4PKZ1"/>
<dbReference type="NCBIfam" id="TIGR00125">
    <property type="entry name" value="cyt_tran_rel"/>
    <property type="match status" value="1"/>
</dbReference>
<evidence type="ECO:0000256" key="5">
    <source>
        <dbReference type="ARBA" id="ARBA00022679"/>
    </source>
</evidence>
<evidence type="ECO:0000256" key="10">
    <source>
        <dbReference type="ARBA" id="ARBA00048721"/>
    </source>
</evidence>
<proteinExistence type="inferred from homology"/>
<keyword evidence="9 11" id="KW-0520">NAD</keyword>
<dbReference type="Proteomes" id="UP000249300">
    <property type="component" value="Chromosome 1"/>
</dbReference>
<evidence type="ECO:0000256" key="4">
    <source>
        <dbReference type="ARBA" id="ARBA00022642"/>
    </source>
</evidence>
<dbReference type="GO" id="GO:0004515">
    <property type="term" value="F:nicotinate-nucleotide adenylyltransferase activity"/>
    <property type="evidence" value="ECO:0007669"/>
    <property type="project" value="UniProtKB-UniRule"/>
</dbReference>
<reference evidence="13 14" key="1">
    <citation type="submission" date="2018-06" db="EMBL/GenBank/DDBJ databases">
        <authorList>
            <consortium name="Pathogen Informatics"/>
            <person name="Doyle S."/>
        </authorList>
    </citation>
    <scope>NUCLEOTIDE SEQUENCE [LARGE SCALE GENOMIC DNA]</scope>
    <source>
        <strain evidence="13 14">NCTC12858</strain>
    </source>
</reference>
<comment type="pathway">
    <text evidence="2 11">Cofactor biosynthesis; NAD(+) biosynthesis; deamido-NAD(+) from nicotinate D-ribonucleotide: step 1/1.</text>
</comment>
<dbReference type="InterPro" id="IPR014729">
    <property type="entry name" value="Rossmann-like_a/b/a_fold"/>
</dbReference>
<dbReference type="RefSeq" id="WP_023939243.1">
    <property type="nucleotide sequence ID" value="NZ_JQJB01000008.1"/>
</dbReference>
<dbReference type="CDD" id="cd02165">
    <property type="entry name" value="NMNAT"/>
    <property type="match status" value="1"/>
</dbReference>
<dbReference type="PANTHER" id="PTHR39321:SF3">
    <property type="entry name" value="PHOSPHOPANTETHEINE ADENYLYLTRANSFERASE"/>
    <property type="match status" value="1"/>
</dbReference>
<keyword evidence="8 11" id="KW-0067">ATP-binding</keyword>
<dbReference type="GO" id="GO:0009435">
    <property type="term" value="P:NAD+ biosynthetic process"/>
    <property type="evidence" value="ECO:0007669"/>
    <property type="project" value="UniProtKB-UniRule"/>
</dbReference>
<dbReference type="SUPFAM" id="SSF52374">
    <property type="entry name" value="Nucleotidylyl transferase"/>
    <property type="match status" value="1"/>
</dbReference>
<evidence type="ECO:0000256" key="2">
    <source>
        <dbReference type="ARBA" id="ARBA00005019"/>
    </source>
</evidence>
<evidence type="ECO:0000256" key="7">
    <source>
        <dbReference type="ARBA" id="ARBA00022741"/>
    </source>
</evidence>
<evidence type="ECO:0000256" key="1">
    <source>
        <dbReference type="ARBA" id="ARBA00002324"/>
    </source>
</evidence>
<dbReference type="UniPathway" id="UPA00253">
    <property type="reaction ID" value="UER00332"/>
</dbReference>
<keyword evidence="5 11" id="KW-0808">Transferase</keyword>
<dbReference type="PANTHER" id="PTHR39321">
    <property type="entry name" value="NICOTINATE-NUCLEOTIDE ADENYLYLTRANSFERASE-RELATED"/>
    <property type="match status" value="1"/>
</dbReference>
<comment type="similarity">
    <text evidence="3 11">Belongs to the NadD family.</text>
</comment>
<evidence type="ECO:0000256" key="8">
    <source>
        <dbReference type="ARBA" id="ARBA00022840"/>
    </source>
</evidence>
<evidence type="ECO:0000313" key="13">
    <source>
        <dbReference type="EMBL" id="SQH72443.1"/>
    </source>
</evidence>
<name>A0A2X4PKZ1_9PORP</name>
<dbReference type="NCBIfam" id="TIGR00482">
    <property type="entry name" value="nicotinate (nicotinamide) nucleotide adenylyltransferase"/>
    <property type="match status" value="1"/>
</dbReference>
<evidence type="ECO:0000256" key="9">
    <source>
        <dbReference type="ARBA" id="ARBA00023027"/>
    </source>
</evidence>
<keyword evidence="6 11" id="KW-0548">Nucleotidyltransferase</keyword>
<dbReference type="InterPro" id="IPR005248">
    <property type="entry name" value="NadD/NMNAT"/>
</dbReference>
<dbReference type="InterPro" id="IPR004821">
    <property type="entry name" value="Cyt_trans-like"/>
</dbReference>
<keyword evidence="4 11" id="KW-0662">Pyridine nucleotide biosynthesis</keyword>
<evidence type="ECO:0000256" key="3">
    <source>
        <dbReference type="ARBA" id="ARBA00009014"/>
    </source>
</evidence>
<dbReference type="EMBL" id="LS483447">
    <property type="protein sequence ID" value="SQH72443.1"/>
    <property type="molecule type" value="Genomic_DNA"/>
</dbReference>
<comment type="function">
    <text evidence="1 11">Catalyzes the reversible adenylation of nicotinate mononucleotide (NaMN) to nicotinic acid adenine dinucleotide (NaAD).</text>
</comment>
<dbReference type="GO" id="GO:0005524">
    <property type="term" value="F:ATP binding"/>
    <property type="evidence" value="ECO:0007669"/>
    <property type="project" value="UniProtKB-KW"/>
</dbReference>
<dbReference type="Gene3D" id="3.40.50.620">
    <property type="entry name" value="HUPs"/>
    <property type="match status" value="1"/>
</dbReference>
<sequence>MNRTVASSGQKRLIGLFFGSFNPIHIGHMAIANYVLEEAGLEEVWLLPSPMNPLKTSDELLPYDLRCRMIVETIDGDARFRLNTIEQKLPSPHYTILALQALSVLHQDCQFFLVIGADNWLNFDRWYAHSRILLGWPLIVYPRPSVEVEPSSLSNGSIYLAHAPLLEISSSIIRSAFLLGKDYRYWLPQPQNWSLLEALHRDNRSNTEV</sequence>
<dbReference type="KEGG" id="pcre:NCTC12858_00261"/>
<evidence type="ECO:0000313" key="14">
    <source>
        <dbReference type="Proteomes" id="UP000249300"/>
    </source>
</evidence>
<evidence type="ECO:0000259" key="12">
    <source>
        <dbReference type="Pfam" id="PF01467"/>
    </source>
</evidence>
<keyword evidence="14" id="KW-1185">Reference proteome</keyword>
<dbReference type="Pfam" id="PF01467">
    <property type="entry name" value="CTP_transf_like"/>
    <property type="match status" value="1"/>
</dbReference>
<evidence type="ECO:0000256" key="6">
    <source>
        <dbReference type="ARBA" id="ARBA00022695"/>
    </source>
</evidence>
<dbReference type="HAMAP" id="MF_00244">
    <property type="entry name" value="NaMN_adenylyltr"/>
    <property type="match status" value="1"/>
</dbReference>
<protein>
    <recommendedName>
        <fullName evidence="11">Probable nicotinate-nucleotide adenylyltransferase</fullName>
        <ecNumber evidence="11">2.7.7.18</ecNumber>
    </recommendedName>
    <alternativeName>
        <fullName evidence="11">Deamido-NAD(+) diphosphorylase</fullName>
    </alternativeName>
    <alternativeName>
        <fullName evidence="11">Deamido-NAD(+) pyrophosphorylase</fullName>
    </alternativeName>
    <alternativeName>
        <fullName evidence="11">Nicotinate mononucleotide adenylyltransferase</fullName>
        <shortName evidence="11">NaMN adenylyltransferase</shortName>
    </alternativeName>
</protein>
<dbReference type="EC" id="2.7.7.18" evidence="11"/>
<gene>
    <name evidence="11 13" type="primary">nadD</name>
    <name evidence="13" type="ORF">NCTC12858_00261</name>
</gene>
<feature type="domain" description="Cytidyltransferase-like" evidence="12">
    <location>
        <begin position="16"/>
        <end position="175"/>
    </location>
</feature>
<comment type="catalytic activity">
    <reaction evidence="10 11">
        <text>nicotinate beta-D-ribonucleotide + ATP + H(+) = deamido-NAD(+) + diphosphate</text>
        <dbReference type="Rhea" id="RHEA:22860"/>
        <dbReference type="ChEBI" id="CHEBI:15378"/>
        <dbReference type="ChEBI" id="CHEBI:30616"/>
        <dbReference type="ChEBI" id="CHEBI:33019"/>
        <dbReference type="ChEBI" id="CHEBI:57502"/>
        <dbReference type="ChEBI" id="CHEBI:58437"/>
        <dbReference type="EC" id="2.7.7.18"/>
    </reaction>
</comment>